<organism evidence="2 3">
    <name type="scientific">Gemmobacter aquaticus</name>
    <dbReference type="NCBI Taxonomy" id="490185"/>
    <lineage>
        <taxon>Bacteria</taxon>
        <taxon>Pseudomonadati</taxon>
        <taxon>Pseudomonadota</taxon>
        <taxon>Alphaproteobacteria</taxon>
        <taxon>Rhodobacterales</taxon>
        <taxon>Paracoccaceae</taxon>
        <taxon>Gemmobacter</taxon>
    </lineage>
</organism>
<dbReference type="RefSeq" id="WP_146286595.1">
    <property type="nucleotide sequence ID" value="NZ_BMLP01000002.1"/>
</dbReference>
<dbReference type="AlphaFoldDB" id="A0A917YK56"/>
<feature type="chain" id="PRO_5037093393" evidence="1">
    <location>
        <begin position="31"/>
        <end position="115"/>
    </location>
</feature>
<protein>
    <submittedName>
        <fullName evidence="2">Uncharacterized protein</fullName>
    </submittedName>
</protein>
<comment type="caution">
    <text evidence="2">The sequence shown here is derived from an EMBL/GenBank/DDBJ whole genome shotgun (WGS) entry which is preliminary data.</text>
</comment>
<reference evidence="2 3" key="1">
    <citation type="journal article" date="2014" name="Int. J. Syst. Evol. Microbiol.">
        <title>Complete genome sequence of Corynebacterium casei LMG S-19264T (=DSM 44701T), isolated from a smear-ripened cheese.</title>
        <authorList>
            <consortium name="US DOE Joint Genome Institute (JGI-PGF)"/>
            <person name="Walter F."/>
            <person name="Albersmeier A."/>
            <person name="Kalinowski J."/>
            <person name="Ruckert C."/>
        </authorList>
    </citation>
    <scope>NUCLEOTIDE SEQUENCE [LARGE SCALE GENOMIC DNA]</scope>
    <source>
        <strain evidence="2 3">CGMCC 1.7029</strain>
    </source>
</reference>
<name>A0A917YK56_9RHOB</name>
<keyword evidence="1" id="KW-0732">Signal</keyword>
<evidence type="ECO:0000313" key="2">
    <source>
        <dbReference type="EMBL" id="GGO30713.1"/>
    </source>
</evidence>
<evidence type="ECO:0000313" key="3">
    <source>
        <dbReference type="Proteomes" id="UP000598196"/>
    </source>
</evidence>
<gene>
    <name evidence="2" type="ORF">GCM10010991_15850</name>
</gene>
<proteinExistence type="predicted"/>
<evidence type="ECO:0000256" key="1">
    <source>
        <dbReference type="SAM" id="SignalP"/>
    </source>
</evidence>
<keyword evidence="3" id="KW-1185">Reference proteome</keyword>
<accession>A0A917YK56</accession>
<dbReference type="Proteomes" id="UP000598196">
    <property type="component" value="Unassembled WGS sequence"/>
</dbReference>
<sequence length="115" mass="12547">MSKAVKRFLMLGAIALMMQIIAVHDFSALAETAPVSSGLEVTCGKKPKGKVLYRGRHHTEIVARGDEAGANVLFGSRGSPLGERRFAVLKGGGMLDRVLRAHTHWKERKGYGQIF</sequence>
<dbReference type="EMBL" id="BMLP01000002">
    <property type="protein sequence ID" value="GGO30713.1"/>
    <property type="molecule type" value="Genomic_DNA"/>
</dbReference>
<feature type="signal peptide" evidence="1">
    <location>
        <begin position="1"/>
        <end position="30"/>
    </location>
</feature>